<dbReference type="Pfam" id="PF00270">
    <property type="entry name" value="DEAD"/>
    <property type="match status" value="1"/>
</dbReference>
<dbReference type="SMART" id="SM00487">
    <property type="entry name" value="DEXDc"/>
    <property type="match status" value="1"/>
</dbReference>
<evidence type="ECO:0000313" key="9">
    <source>
        <dbReference type="Proteomes" id="UP000179807"/>
    </source>
</evidence>
<dbReference type="PROSITE" id="PS51192">
    <property type="entry name" value="HELICASE_ATP_BIND_1"/>
    <property type="match status" value="1"/>
</dbReference>
<dbReference type="OrthoDB" id="10265785at2759"/>
<sequence>MAQRHHRRNRNQGERRAPNPEFEPNWDERIEDFEQMELNAELVHGIFSYGFKYPSDIQTLAIHPIVQRRDIIAQAQSGSGKTGAFGIGILNNLDLSVVSTQALILSPTRELATQTHDFMSTIGKKMKNLTVELFIGGHQQSEDQAKAAQLPHVAVATPGRALDLITTGNLRCENLRLICLDEADELLGEDFVKQVQEIFSYLKPEIQILLFSATIPPSIFDVMIQFMKDPVKILVKAEKLTLEGIRQFYVNVVETSNKTPTLIDIFGRLSIQKAVIFANSKATVDFLKQEMEGQNFTVSAIHANLAQSERDRIMHQFRLGATRVLIATDLIARGIDVQQVTLVINFELPKDRESYLHRIGRSGRYGRKGVAINICDNSDMNTVQHLEKFYHTKIDVLPNDIASYVNEANAQFD</sequence>
<dbReference type="Proteomes" id="UP000179807">
    <property type="component" value="Unassembled WGS sequence"/>
</dbReference>
<dbReference type="GeneID" id="94841787"/>
<dbReference type="EMBL" id="MLAK01000852">
    <property type="protein sequence ID" value="OHT02780.1"/>
    <property type="molecule type" value="Genomic_DNA"/>
</dbReference>
<keyword evidence="9" id="KW-1185">Reference proteome</keyword>
<organism evidence="8 9">
    <name type="scientific">Tritrichomonas foetus</name>
    <dbReference type="NCBI Taxonomy" id="1144522"/>
    <lineage>
        <taxon>Eukaryota</taxon>
        <taxon>Metamonada</taxon>
        <taxon>Parabasalia</taxon>
        <taxon>Tritrichomonadida</taxon>
        <taxon>Tritrichomonadidae</taxon>
        <taxon>Tritrichomonas</taxon>
    </lineage>
</organism>
<dbReference type="InterPro" id="IPR014001">
    <property type="entry name" value="Helicase_ATP-bd"/>
</dbReference>
<keyword evidence="3 8" id="KW-0347">Helicase</keyword>
<comment type="caution">
    <text evidence="8">The sequence shown here is derived from an EMBL/GenBank/DDBJ whole genome shotgun (WGS) entry which is preliminary data.</text>
</comment>
<evidence type="ECO:0000259" key="6">
    <source>
        <dbReference type="PROSITE" id="PS51192"/>
    </source>
</evidence>
<evidence type="ECO:0000259" key="7">
    <source>
        <dbReference type="PROSITE" id="PS51194"/>
    </source>
</evidence>
<dbReference type="PANTHER" id="PTHR47959:SF1">
    <property type="entry name" value="ATP-DEPENDENT RNA HELICASE DBPA"/>
    <property type="match status" value="1"/>
</dbReference>
<dbReference type="VEuPathDB" id="TrichDB:TRFO_29973"/>
<proteinExistence type="predicted"/>
<dbReference type="InterPro" id="IPR011545">
    <property type="entry name" value="DEAD/DEAH_box_helicase_dom"/>
</dbReference>
<dbReference type="InterPro" id="IPR027417">
    <property type="entry name" value="P-loop_NTPase"/>
</dbReference>
<dbReference type="AlphaFoldDB" id="A0A1J4JZ17"/>
<dbReference type="GO" id="GO:0003676">
    <property type="term" value="F:nucleic acid binding"/>
    <property type="evidence" value="ECO:0007669"/>
    <property type="project" value="InterPro"/>
</dbReference>
<dbReference type="RefSeq" id="XP_068355916.1">
    <property type="nucleotide sequence ID" value="XM_068507083.1"/>
</dbReference>
<protein>
    <submittedName>
        <fullName evidence="8">ATP-dependent RNA helicase eIF4A</fullName>
    </submittedName>
</protein>
<name>A0A1J4JZ17_9EUKA</name>
<dbReference type="SMART" id="SM00490">
    <property type="entry name" value="HELICc"/>
    <property type="match status" value="1"/>
</dbReference>
<reference evidence="8" key="1">
    <citation type="submission" date="2016-10" db="EMBL/GenBank/DDBJ databases">
        <authorList>
            <person name="Benchimol M."/>
            <person name="Almeida L.G."/>
            <person name="Vasconcelos A.T."/>
            <person name="Perreira-Neves A."/>
            <person name="Rosa I.A."/>
            <person name="Tasca T."/>
            <person name="Bogo M.R."/>
            <person name="de Souza W."/>
        </authorList>
    </citation>
    <scope>NUCLEOTIDE SEQUENCE [LARGE SCALE GENOMIC DNA]</scope>
    <source>
        <strain evidence="8">K</strain>
    </source>
</reference>
<dbReference type="InterPro" id="IPR050079">
    <property type="entry name" value="DEAD_box_RNA_helicase"/>
</dbReference>
<dbReference type="GO" id="GO:0016787">
    <property type="term" value="F:hydrolase activity"/>
    <property type="evidence" value="ECO:0007669"/>
    <property type="project" value="UniProtKB-KW"/>
</dbReference>
<dbReference type="SUPFAM" id="SSF52540">
    <property type="entry name" value="P-loop containing nucleoside triphosphate hydrolases"/>
    <property type="match status" value="1"/>
</dbReference>
<accession>A0A1J4JZ17</accession>
<feature type="domain" description="Helicase C-terminal" evidence="7">
    <location>
        <begin position="244"/>
        <end position="405"/>
    </location>
</feature>
<gene>
    <name evidence="8" type="primary">TIF1</name>
    <name evidence="8" type="ORF">TRFO_29973</name>
</gene>
<dbReference type="Pfam" id="PF00271">
    <property type="entry name" value="Helicase_C"/>
    <property type="match status" value="1"/>
</dbReference>
<evidence type="ECO:0000256" key="3">
    <source>
        <dbReference type="ARBA" id="ARBA00022806"/>
    </source>
</evidence>
<dbReference type="PROSITE" id="PS51194">
    <property type="entry name" value="HELICASE_CTER"/>
    <property type="match status" value="1"/>
</dbReference>
<evidence type="ECO:0000313" key="8">
    <source>
        <dbReference type="EMBL" id="OHT02780.1"/>
    </source>
</evidence>
<evidence type="ECO:0000256" key="1">
    <source>
        <dbReference type="ARBA" id="ARBA00022741"/>
    </source>
</evidence>
<evidence type="ECO:0000256" key="4">
    <source>
        <dbReference type="ARBA" id="ARBA00022840"/>
    </source>
</evidence>
<dbReference type="InterPro" id="IPR001650">
    <property type="entry name" value="Helicase_C-like"/>
</dbReference>
<evidence type="ECO:0000256" key="2">
    <source>
        <dbReference type="ARBA" id="ARBA00022801"/>
    </source>
</evidence>
<dbReference type="Gene3D" id="3.40.50.300">
    <property type="entry name" value="P-loop containing nucleotide triphosphate hydrolases"/>
    <property type="match status" value="2"/>
</dbReference>
<dbReference type="GO" id="GO:0003724">
    <property type="term" value="F:RNA helicase activity"/>
    <property type="evidence" value="ECO:0007669"/>
    <property type="project" value="TreeGrafter"/>
</dbReference>
<dbReference type="GO" id="GO:0005829">
    <property type="term" value="C:cytosol"/>
    <property type="evidence" value="ECO:0007669"/>
    <property type="project" value="TreeGrafter"/>
</dbReference>
<dbReference type="PANTHER" id="PTHR47959">
    <property type="entry name" value="ATP-DEPENDENT RNA HELICASE RHLE-RELATED"/>
    <property type="match status" value="1"/>
</dbReference>
<feature type="domain" description="Helicase ATP-binding" evidence="6">
    <location>
        <begin position="62"/>
        <end position="233"/>
    </location>
</feature>
<keyword evidence="4" id="KW-0067">ATP-binding</keyword>
<keyword evidence="2" id="KW-0378">Hydrolase</keyword>
<evidence type="ECO:0000256" key="5">
    <source>
        <dbReference type="SAM" id="MobiDB-lite"/>
    </source>
</evidence>
<dbReference type="CDD" id="cd18787">
    <property type="entry name" value="SF2_C_DEAD"/>
    <property type="match status" value="1"/>
</dbReference>
<feature type="compositionally biased region" description="Basic residues" evidence="5">
    <location>
        <begin position="1"/>
        <end position="10"/>
    </location>
</feature>
<dbReference type="GO" id="GO:0005524">
    <property type="term" value="F:ATP binding"/>
    <property type="evidence" value="ECO:0007669"/>
    <property type="project" value="UniProtKB-KW"/>
</dbReference>
<keyword evidence="1" id="KW-0547">Nucleotide-binding</keyword>
<feature type="region of interest" description="Disordered" evidence="5">
    <location>
        <begin position="1"/>
        <end position="25"/>
    </location>
</feature>